<feature type="signal peptide" evidence="1">
    <location>
        <begin position="1"/>
        <end position="25"/>
    </location>
</feature>
<feature type="chain" id="PRO_5041931264" evidence="1">
    <location>
        <begin position="26"/>
        <end position="580"/>
    </location>
</feature>
<evidence type="ECO:0000256" key="1">
    <source>
        <dbReference type="SAM" id="SignalP"/>
    </source>
</evidence>
<evidence type="ECO:0000313" key="2">
    <source>
        <dbReference type="EMBL" id="ANH72078.1"/>
    </source>
</evidence>
<dbReference type="RefSeq" id="WP_021195585.1">
    <property type="nucleotide sequence ID" value="NZ_CP012605.1"/>
</dbReference>
<protein>
    <submittedName>
        <fullName evidence="2">Type I phosphodiesterase / nucleotide pyrophosphatase family protein</fullName>
    </submittedName>
</protein>
<dbReference type="InterPro" id="IPR002591">
    <property type="entry name" value="Phosphodiest/P_Trfase"/>
</dbReference>
<dbReference type="AlphaFoldDB" id="A0AAC9BGF4"/>
<evidence type="ECO:0000313" key="3">
    <source>
        <dbReference type="Proteomes" id="UP000077927"/>
    </source>
</evidence>
<dbReference type="PROSITE" id="PS51257">
    <property type="entry name" value="PROKAR_LIPOPROTEIN"/>
    <property type="match status" value="1"/>
</dbReference>
<dbReference type="SUPFAM" id="SSF53649">
    <property type="entry name" value="Alkaline phosphatase-like"/>
    <property type="match status" value="1"/>
</dbReference>
<dbReference type="Proteomes" id="UP000077927">
    <property type="component" value="Chromosome 1"/>
</dbReference>
<proteinExistence type="predicted"/>
<organism evidence="2 3">
    <name type="scientific">Ralstonia insidiosa</name>
    <dbReference type="NCBI Taxonomy" id="190721"/>
    <lineage>
        <taxon>Bacteria</taxon>
        <taxon>Pseudomonadati</taxon>
        <taxon>Pseudomonadota</taxon>
        <taxon>Betaproteobacteria</taxon>
        <taxon>Burkholderiales</taxon>
        <taxon>Burkholderiaceae</taxon>
        <taxon>Ralstonia</taxon>
    </lineage>
</organism>
<reference evidence="2 3" key="1">
    <citation type="submission" date="2015-09" db="EMBL/GenBank/DDBJ databases">
        <authorList>
            <person name="Xu Y."/>
            <person name="Nagy A."/>
            <person name="Liu N.T."/>
            <person name="Nou X."/>
        </authorList>
    </citation>
    <scope>NUCLEOTIDE SEQUENCE [LARGE SCALE GENOMIC DNA]</scope>
    <source>
        <strain evidence="2 3">FC1138</strain>
    </source>
</reference>
<accession>A0AAC9BGF4</accession>
<dbReference type="Pfam" id="PF01663">
    <property type="entry name" value="Phosphodiest"/>
    <property type="match status" value="1"/>
</dbReference>
<dbReference type="EMBL" id="CP012605">
    <property type="protein sequence ID" value="ANH72078.1"/>
    <property type="molecule type" value="Genomic_DNA"/>
</dbReference>
<dbReference type="KEGG" id="rin:ACS15_2569"/>
<dbReference type="InterPro" id="IPR017850">
    <property type="entry name" value="Alkaline_phosphatase_core_sf"/>
</dbReference>
<gene>
    <name evidence="2" type="ORF">ACS15_2569</name>
</gene>
<sequence length="580" mass="61761">MSPKKYLALAVLSTLACGLSAHVYADDDDAHDVRQAHAKHVLLISVDGLHQSDLDWYVGSHPGSTLARLVHQGVSYRNARTPFPSDSFPGMVGQVTGGNPKTTGIYYDDAYSRSLLPAGTTAANCHTTKPGAEVFYAEVIAKDLNRLDSGQGIPGLYADLSKISQLTGHAQDLIDPAFLPVSPITCAPVYPHQYLKVNTVFEVARKHGLRTAWSDKHAAYEILNGPSGQGIDDLFAPEINSSVTDPSLPGGPGPDWTKDNTDTQRYDSFKVLAVLNWLKGHDHAGNGTPGVPAILGMNFQAVSTAQKLNKSAYYPDPSNTANKVKGGLGGYTNNGTVPVPGPVLQSALTFVDNKLGELVKATDPSNTVVIVSAKHGQSPNSRADLTIVNDGDMIDALNCAWEKYAATCKDATKPHLVAHAMDDDGILLWLNDRSPAALRFAKQFLLGYSGTGLGSDAAGNATAKPFTQAGASRFVIGEEVADFFGVKPSDDRFPDVVGIAQQGTVWAGSKLSKIAEHGGFRPENRHVPIVVWGAGIGSNVVDEHVDTNQIAPTILSELGLKPHELQAVQIEGTKRLPHLH</sequence>
<dbReference type="Gene3D" id="3.40.720.10">
    <property type="entry name" value="Alkaline Phosphatase, subunit A"/>
    <property type="match status" value="2"/>
</dbReference>
<keyword evidence="1" id="KW-0732">Signal</keyword>
<name>A0AAC9BGF4_9RALS</name>